<dbReference type="AlphaFoldDB" id="A0A3E0HN91"/>
<dbReference type="EMBL" id="QUNS01000006">
    <property type="protein sequence ID" value="REH47465.1"/>
    <property type="molecule type" value="Genomic_DNA"/>
</dbReference>
<evidence type="ECO:0000313" key="2">
    <source>
        <dbReference type="Proteomes" id="UP000256884"/>
    </source>
</evidence>
<reference evidence="1 2" key="1">
    <citation type="submission" date="2018-08" db="EMBL/GenBank/DDBJ databases">
        <title>Genomic Encyclopedia of Type Strains, Phase IV (KMG-IV): sequencing the most valuable type-strain genomes for metagenomic binning, comparative biology and taxonomic classification.</title>
        <authorList>
            <person name="Goeker M."/>
        </authorList>
    </citation>
    <scope>NUCLEOTIDE SEQUENCE [LARGE SCALE GENOMIC DNA]</scope>
    <source>
        <strain evidence="1 2">DSM 18841</strain>
    </source>
</reference>
<evidence type="ECO:0000313" key="1">
    <source>
        <dbReference type="EMBL" id="REH47465.1"/>
    </source>
</evidence>
<protein>
    <submittedName>
        <fullName evidence="1">Uncharacterized protein</fullName>
    </submittedName>
</protein>
<keyword evidence="2" id="KW-1185">Reference proteome</keyword>
<name>A0A3E0HN91_9FLAO</name>
<sequence>MSSTIGIIPTENTEVTFGEIINLSEKYINSSLNIIQLKEKIKLQIHILNYDKVENKESYHEVDLTDIFEWKKNQLLIFSIKGVSGVIKTDYDVIFDPETSPENPWWKLNTYKNETKTVLNLEDKLEKAKKINKSWFLYRSDEKDKVINTCGAIIGASIAELTSALIYSTDQTWGFGQYFVEKEEFLNFYLRPEKNITNSLKPEKVINNSSFWHKLKKLWS</sequence>
<comment type="caution">
    <text evidence="1">The sequence shown here is derived from an EMBL/GenBank/DDBJ whole genome shotgun (WGS) entry which is preliminary data.</text>
</comment>
<dbReference type="RefSeq" id="WP_115901573.1">
    <property type="nucleotide sequence ID" value="NZ_QUNS01000006.1"/>
</dbReference>
<gene>
    <name evidence="1" type="ORF">C7448_10686</name>
</gene>
<dbReference type="Proteomes" id="UP000256884">
    <property type="component" value="Unassembled WGS sequence"/>
</dbReference>
<dbReference type="OrthoDB" id="2545744at2"/>
<organism evidence="1 2">
    <name type="scientific">Tenacibaculum gallaicum</name>
    <dbReference type="NCBI Taxonomy" id="561505"/>
    <lineage>
        <taxon>Bacteria</taxon>
        <taxon>Pseudomonadati</taxon>
        <taxon>Bacteroidota</taxon>
        <taxon>Flavobacteriia</taxon>
        <taxon>Flavobacteriales</taxon>
        <taxon>Flavobacteriaceae</taxon>
        <taxon>Tenacibaculum</taxon>
    </lineage>
</organism>
<proteinExistence type="predicted"/>
<accession>A0A3E0HN91</accession>